<evidence type="ECO:0000313" key="2">
    <source>
        <dbReference type="Proteomes" id="UP001386437"/>
    </source>
</evidence>
<name>A0ABU8IT55_9BURK</name>
<dbReference type="Proteomes" id="UP001386437">
    <property type="component" value="Unassembled WGS sequence"/>
</dbReference>
<gene>
    <name evidence="1" type="ORF">H3V53_16890</name>
</gene>
<sequence>MLLELLNKIDQNYGVLMDVDTWAQSVEARDIMDEHLLTRLTAAITALATDPKFTISDIGIKRLMLFQRWLAAMFTVPDEDLYEKRCWPSRFNRQHKVSFTIGKAASPLPSSVDVLDLVRAMSEVASCERVNLMRAHYDESRKDIDQTAHGVAECAIEIVLRKRAVPAATKLLATLVQARSADESIEAGRRALQMYPYRFEVYHRTSMEWLRWAREEAIDGLWGQCVERLPGEHLPRLYQALHAIARGKLYEGFNLREATMAPLGWQRRTTARPPVDIPAWKGESLSGKSIVIWSEFGLGDEIFFLRFAKILRERCGARHVSVMCQTPLVSLFRTSGEADAAIDVNDANDGANLPQHDYWVFPHAIPAHLPLELEALPASVPFLRAPGQASHAALIARSASLKVGVVFKGAPTHENDHARSLPTLSLLDPLFELDGVEFFSLQKGAGADEAAEYAGRLENFHDLGADVRTMDETANIIAALDLVLTVDTSVAHVAGAMGKPTWLMLPAYGDWRWHYRREDSPWYPSMRLFRRSFGGAWPELIARIRGHLLALAESKKAREAARAV</sequence>
<proteinExistence type="predicted"/>
<dbReference type="SUPFAM" id="SSF53756">
    <property type="entry name" value="UDP-Glycosyltransferase/glycogen phosphorylase"/>
    <property type="match status" value="1"/>
</dbReference>
<protein>
    <submittedName>
        <fullName evidence="1">Methyltransferase type 11</fullName>
    </submittedName>
</protein>
<keyword evidence="1" id="KW-0489">Methyltransferase</keyword>
<comment type="caution">
    <text evidence="1">The sequence shown here is derived from an EMBL/GenBank/DDBJ whole genome shotgun (WGS) entry which is preliminary data.</text>
</comment>
<evidence type="ECO:0000313" key="1">
    <source>
        <dbReference type="EMBL" id="MEI5998824.1"/>
    </source>
</evidence>
<accession>A0ABU8IT55</accession>
<dbReference type="EMBL" id="JACFYJ010000025">
    <property type="protein sequence ID" value="MEI5998824.1"/>
    <property type="molecule type" value="Genomic_DNA"/>
</dbReference>
<dbReference type="GO" id="GO:0008168">
    <property type="term" value="F:methyltransferase activity"/>
    <property type="evidence" value="ECO:0007669"/>
    <property type="project" value="UniProtKB-KW"/>
</dbReference>
<dbReference type="GO" id="GO:0032259">
    <property type="term" value="P:methylation"/>
    <property type="evidence" value="ECO:0007669"/>
    <property type="project" value="UniProtKB-KW"/>
</dbReference>
<keyword evidence="1" id="KW-0808">Transferase</keyword>
<keyword evidence="2" id="KW-1185">Reference proteome</keyword>
<reference evidence="1 2" key="1">
    <citation type="journal article" date="2022" name="Arch. Microbiol.">
        <title>Paraburkholderia bengalensis sp. nov. isolated from roots of Oryza sativa, IR64.</title>
        <authorList>
            <person name="Nag P."/>
            <person name="Mondal N."/>
            <person name="Sarkar J."/>
            <person name="Das S."/>
        </authorList>
    </citation>
    <scope>NUCLEOTIDE SEQUENCE [LARGE SCALE GENOMIC DNA]</scope>
    <source>
        <strain evidence="1 2">IR64_4_BI</strain>
    </source>
</reference>
<dbReference type="Gene3D" id="3.40.50.2000">
    <property type="entry name" value="Glycogen Phosphorylase B"/>
    <property type="match status" value="1"/>
</dbReference>
<organism evidence="1 2">
    <name type="scientific">Paraburkholderia bengalensis</name>
    <dbReference type="NCBI Taxonomy" id="2747562"/>
    <lineage>
        <taxon>Bacteria</taxon>
        <taxon>Pseudomonadati</taxon>
        <taxon>Pseudomonadota</taxon>
        <taxon>Betaproteobacteria</taxon>
        <taxon>Burkholderiales</taxon>
        <taxon>Burkholderiaceae</taxon>
        <taxon>Paraburkholderia</taxon>
    </lineage>
</organism>